<proteinExistence type="predicted"/>
<sequence length="403" mass="43592">MFDSGRCCLARSPCKPRLTNVDRMRLSGRQTADLDPSRTLGRSFGDPIICSFSLAVSPQSARLWTRRAFLPWCSMRRREFMGLIGGAAATWPLGARAQQPARSVYRVGYLASASREQTFRNVGAFEAGLRSLGYRVGENVVIEYRFADGDMGRLAALATEVAGLGVDVIVSGTNATTVAAMKATRTIPIVMANSAEPVSAGLVASLARPGGNVTGFSSEPGDEINGKRLEFLKDILPNLSRVGILWNPDFAPNQDRLTSLREVAQALALTLVPAEARGPDILEQAFATMVGERAQVLLVLSDGVLFNHRGLIGVMAVRNRLPAISAVREYAEAGFLLSYGIDLPDQFRRSATFVDKIFRGAKPGDLPVERPTKYELVINLQTAKALGINMPPAVLTWADVVIE</sequence>
<dbReference type="Proteomes" id="UP000289946">
    <property type="component" value="Unassembled WGS sequence"/>
</dbReference>
<organism evidence="1 2">
    <name type="scientific">Bradyrhizobium zhanjiangense</name>
    <dbReference type="NCBI Taxonomy" id="1325107"/>
    <lineage>
        <taxon>Bacteria</taxon>
        <taxon>Pseudomonadati</taxon>
        <taxon>Pseudomonadota</taxon>
        <taxon>Alphaproteobacteria</taxon>
        <taxon>Hyphomicrobiales</taxon>
        <taxon>Nitrobacteraceae</taxon>
        <taxon>Bradyrhizobium</taxon>
    </lineage>
</organism>
<reference evidence="1 2" key="1">
    <citation type="submission" date="2018-10" db="EMBL/GenBank/DDBJ databases">
        <title>Bradyrhizobium sp. nov., isolated from effective nodules of peanut in China.</title>
        <authorList>
            <person name="Li Y."/>
        </authorList>
    </citation>
    <scope>NUCLEOTIDE SEQUENCE [LARGE SCALE GENOMIC DNA]</scope>
    <source>
        <strain evidence="1 2">CCBAU 51781</strain>
    </source>
</reference>
<dbReference type="InterPro" id="IPR007487">
    <property type="entry name" value="ABC_transpt-TYRBP-like"/>
</dbReference>
<dbReference type="EMBL" id="RDRA01000020">
    <property type="protein sequence ID" value="RXG89349.1"/>
    <property type="molecule type" value="Genomic_DNA"/>
</dbReference>
<dbReference type="PANTHER" id="PTHR35271:SF1">
    <property type="entry name" value="ABC TRANSPORTER, SUBSTRATE-BINDING LIPOPROTEIN"/>
    <property type="match status" value="1"/>
</dbReference>
<keyword evidence="2" id="KW-1185">Reference proteome</keyword>
<dbReference type="PANTHER" id="PTHR35271">
    <property type="entry name" value="ABC TRANSPORTER, SUBSTRATE-BINDING LIPOPROTEIN-RELATED"/>
    <property type="match status" value="1"/>
</dbReference>
<dbReference type="Pfam" id="PF04392">
    <property type="entry name" value="ABC_sub_bind"/>
    <property type="match status" value="1"/>
</dbReference>
<name>A0ABY0DCH4_9BRAD</name>
<accession>A0ABY0DCH4</accession>
<dbReference type="CDD" id="cd06325">
    <property type="entry name" value="PBP1_ABC_unchar_transporter"/>
    <property type="match status" value="1"/>
</dbReference>
<evidence type="ECO:0000313" key="2">
    <source>
        <dbReference type="Proteomes" id="UP000289946"/>
    </source>
</evidence>
<protein>
    <submittedName>
        <fullName evidence="1">ABC transporter substrate-binding protein</fullName>
    </submittedName>
</protein>
<comment type="caution">
    <text evidence="1">The sequence shown here is derived from an EMBL/GenBank/DDBJ whole genome shotgun (WGS) entry which is preliminary data.</text>
</comment>
<evidence type="ECO:0000313" key="1">
    <source>
        <dbReference type="EMBL" id="RXG89349.1"/>
    </source>
</evidence>
<dbReference type="Gene3D" id="3.40.50.2300">
    <property type="match status" value="2"/>
</dbReference>
<gene>
    <name evidence="1" type="ORF">EAS62_30500</name>
</gene>